<evidence type="ECO:0000256" key="4">
    <source>
        <dbReference type="ARBA" id="ARBA00022679"/>
    </source>
</evidence>
<evidence type="ECO:0000256" key="10">
    <source>
        <dbReference type="PROSITE-ProRule" id="PRU10141"/>
    </source>
</evidence>
<dbReference type="Proteomes" id="UP000193648">
    <property type="component" value="Unassembled WGS sequence"/>
</dbReference>
<evidence type="ECO:0000256" key="12">
    <source>
        <dbReference type="SAM" id="MobiDB-lite"/>
    </source>
</evidence>
<reference evidence="14 15" key="1">
    <citation type="submission" date="2016-07" db="EMBL/GenBank/DDBJ databases">
        <title>Pervasive Adenine N6-methylation of Active Genes in Fungi.</title>
        <authorList>
            <consortium name="DOE Joint Genome Institute"/>
            <person name="Mondo S.J."/>
            <person name="Dannebaum R.O."/>
            <person name="Kuo R.C."/>
            <person name="Labutti K."/>
            <person name="Haridas S."/>
            <person name="Kuo A."/>
            <person name="Salamov A."/>
            <person name="Ahrendt S.R."/>
            <person name="Lipzen A."/>
            <person name="Sullivan W."/>
            <person name="Andreopoulos W.B."/>
            <person name="Clum A."/>
            <person name="Lindquist E."/>
            <person name="Daum C."/>
            <person name="Ramamoorthy G.K."/>
            <person name="Gryganskyi A."/>
            <person name="Culley D."/>
            <person name="Magnuson J.K."/>
            <person name="James T.Y."/>
            <person name="O'Malley M.A."/>
            <person name="Stajich J.E."/>
            <person name="Spatafora J.W."/>
            <person name="Visel A."/>
            <person name="Grigoriev I.V."/>
        </authorList>
    </citation>
    <scope>NUCLEOTIDE SEQUENCE [LARGE SCALE GENOMIC DNA]</scope>
    <source>
        <strain evidence="14 15">NRRL 3116</strain>
    </source>
</reference>
<dbReference type="InParanoid" id="A0A1Y2GF75"/>
<feature type="compositionally biased region" description="Basic and acidic residues" evidence="12">
    <location>
        <begin position="38"/>
        <end position="52"/>
    </location>
</feature>
<comment type="catalytic activity">
    <reaction evidence="8">
        <text>L-threonyl-[protein] + ATP = O-phospho-L-threonyl-[protein] + ADP + H(+)</text>
        <dbReference type="Rhea" id="RHEA:46608"/>
        <dbReference type="Rhea" id="RHEA-COMP:11060"/>
        <dbReference type="Rhea" id="RHEA-COMP:11605"/>
        <dbReference type="ChEBI" id="CHEBI:15378"/>
        <dbReference type="ChEBI" id="CHEBI:30013"/>
        <dbReference type="ChEBI" id="CHEBI:30616"/>
        <dbReference type="ChEBI" id="CHEBI:61977"/>
        <dbReference type="ChEBI" id="CHEBI:456216"/>
        <dbReference type="EC" id="2.7.11.22"/>
    </reaction>
</comment>
<sequence>MNSTRDKDSHPHGQDQKNRDDRYQSQTSFRQNNQQGKDQAKDRGRKDKDFSQHKGNNHNSKNNSRSVNNKNSNNHEQGNSGAGGGNIEDTRPDPLSLLSITGRLGSLTPHKPFFGNSRVVDDFEKLNKVGEGTYGVVYRARDKKTNEVVALKRIRMERENDGLPISSLREIKLLKTLRHDNIVLVKDVVVGSDLDQIFLVMEYCEHDMAALMDNVKKPYTPAEVKCLMYQLLKGIEYCHDHFVVHRDLKLSNLLLNSQGILKIADFGLARSFGLPSRPMTPKVVTLWYRAPELLFGDSNYTTAVDMWSAGCIFGELLKHAPLLPGKVEKQQVDLIIELLGTPHEKIWQGFNKLPMSSIKLPEQRFNNLRNKFPNITDAARSLLSGLLTYDPKKRLSVKQALAHPYFIESPPAKHPSLLPTHPEMRNLLSTR</sequence>
<dbReference type="AlphaFoldDB" id="A0A1Y2GF75"/>
<evidence type="ECO:0000256" key="2">
    <source>
        <dbReference type="ARBA" id="ARBA00012425"/>
    </source>
</evidence>
<dbReference type="PROSITE" id="PS00107">
    <property type="entry name" value="PROTEIN_KINASE_ATP"/>
    <property type="match status" value="1"/>
</dbReference>
<dbReference type="RefSeq" id="XP_021878742.1">
    <property type="nucleotide sequence ID" value="XM_022020963.1"/>
</dbReference>
<name>A0A1Y2GF75_9FUNG</name>
<keyword evidence="15" id="KW-1185">Reference proteome</keyword>
<comment type="catalytic activity">
    <reaction evidence="9">
        <text>L-seryl-[protein] + ATP = O-phospho-L-seryl-[protein] + ADP + H(+)</text>
        <dbReference type="Rhea" id="RHEA:17989"/>
        <dbReference type="Rhea" id="RHEA-COMP:9863"/>
        <dbReference type="Rhea" id="RHEA-COMP:11604"/>
        <dbReference type="ChEBI" id="CHEBI:15378"/>
        <dbReference type="ChEBI" id="CHEBI:29999"/>
        <dbReference type="ChEBI" id="CHEBI:30616"/>
        <dbReference type="ChEBI" id="CHEBI:83421"/>
        <dbReference type="ChEBI" id="CHEBI:456216"/>
        <dbReference type="EC" id="2.7.11.22"/>
    </reaction>
</comment>
<gene>
    <name evidence="14" type="ORF">BCR41DRAFT_309680</name>
</gene>
<evidence type="ECO:0000313" key="15">
    <source>
        <dbReference type="Proteomes" id="UP000193648"/>
    </source>
</evidence>
<dbReference type="GeneID" id="33562807"/>
<keyword evidence="4" id="KW-0808">Transferase</keyword>
<organism evidence="14 15">
    <name type="scientific">Lobosporangium transversale</name>
    <dbReference type="NCBI Taxonomy" id="64571"/>
    <lineage>
        <taxon>Eukaryota</taxon>
        <taxon>Fungi</taxon>
        <taxon>Fungi incertae sedis</taxon>
        <taxon>Mucoromycota</taxon>
        <taxon>Mortierellomycotina</taxon>
        <taxon>Mortierellomycetes</taxon>
        <taxon>Mortierellales</taxon>
        <taxon>Mortierellaceae</taxon>
        <taxon>Lobosporangium</taxon>
    </lineage>
</organism>
<dbReference type="PROSITE" id="PS00108">
    <property type="entry name" value="PROTEIN_KINASE_ST"/>
    <property type="match status" value="1"/>
</dbReference>
<dbReference type="EMBL" id="MCFF01000035">
    <property type="protein sequence ID" value="ORZ09115.1"/>
    <property type="molecule type" value="Genomic_DNA"/>
</dbReference>
<dbReference type="GO" id="GO:0004693">
    <property type="term" value="F:cyclin-dependent protein serine/threonine kinase activity"/>
    <property type="evidence" value="ECO:0007669"/>
    <property type="project" value="UniProtKB-EC"/>
</dbReference>
<keyword evidence="6 14" id="KW-0418">Kinase</keyword>
<dbReference type="Gene3D" id="1.10.510.10">
    <property type="entry name" value="Transferase(Phosphotransferase) domain 1"/>
    <property type="match status" value="1"/>
</dbReference>
<feature type="domain" description="Protein kinase" evidence="13">
    <location>
        <begin position="123"/>
        <end position="406"/>
    </location>
</feature>
<feature type="compositionally biased region" description="Basic and acidic residues" evidence="12">
    <location>
        <begin position="1"/>
        <end position="23"/>
    </location>
</feature>
<protein>
    <recommendedName>
        <fullName evidence="2">cyclin-dependent kinase</fullName>
        <ecNumber evidence="2">2.7.11.22</ecNumber>
    </recommendedName>
</protein>
<evidence type="ECO:0000256" key="6">
    <source>
        <dbReference type="ARBA" id="ARBA00022777"/>
    </source>
</evidence>
<feature type="region of interest" description="Disordered" evidence="12">
    <location>
        <begin position="1"/>
        <end position="94"/>
    </location>
</feature>
<dbReference type="FunFam" id="3.30.200.20:FF:000054">
    <property type="entry name" value="Cyclin-dependent kinase 11B"/>
    <property type="match status" value="1"/>
</dbReference>
<evidence type="ECO:0000256" key="5">
    <source>
        <dbReference type="ARBA" id="ARBA00022741"/>
    </source>
</evidence>
<feature type="binding site" evidence="10">
    <location>
        <position position="152"/>
    </location>
    <ligand>
        <name>ATP</name>
        <dbReference type="ChEBI" id="CHEBI:30616"/>
    </ligand>
</feature>
<feature type="compositionally biased region" description="Polar residues" evidence="12">
    <location>
        <begin position="24"/>
        <end position="37"/>
    </location>
</feature>
<feature type="compositionally biased region" description="Low complexity" evidence="12">
    <location>
        <begin position="53"/>
        <end position="75"/>
    </location>
</feature>
<dbReference type="PROSITE" id="PS50011">
    <property type="entry name" value="PROTEIN_KINASE_DOM"/>
    <property type="match status" value="1"/>
</dbReference>
<dbReference type="SMART" id="SM00220">
    <property type="entry name" value="S_TKc"/>
    <property type="match status" value="1"/>
</dbReference>
<proteinExistence type="inferred from homology"/>
<keyword evidence="3 11" id="KW-0723">Serine/threonine-protein kinase</keyword>
<dbReference type="InterPro" id="IPR008271">
    <property type="entry name" value="Ser/Thr_kinase_AS"/>
</dbReference>
<evidence type="ECO:0000256" key="1">
    <source>
        <dbReference type="ARBA" id="ARBA00006485"/>
    </source>
</evidence>
<dbReference type="GO" id="GO:0007346">
    <property type="term" value="P:regulation of mitotic cell cycle"/>
    <property type="evidence" value="ECO:0007669"/>
    <property type="project" value="TreeGrafter"/>
</dbReference>
<evidence type="ECO:0000256" key="8">
    <source>
        <dbReference type="ARBA" id="ARBA00047811"/>
    </source>
</evidence>
<dbReference type="PANTHER" id="PTHR24056">
    <property type="entry name" value="CELL DIVISION PROTEIN KINASE"/>
    <property type="match status" value="1"/>
</dbReference>
<accession>A0A1Y2GF75</accession>
<dbReference type="GO" id="GO:0040019">
    <property type="term" value="P:positive regulation of embryonic development"/>
    <property type="evidence" value="ECO:0007669"/>
    <property type="project" value="UniProtKB-ARBA"/>
</dbReference>
<dbReference type="PANTHER" id="PTHR24056:SF508">
    <property type="entry name" value="CYCLIN-DEPENDENT KINASE 10"/>
    <property type="match status" value="1"/>
</dbReference>
<evidence type="ECO:0000256" key="7">
    <source>
        <dbReference type="ARBA" id="ARBA00022840"/>
    </source>
</evidence>
<evidence type="ECO:0000313" key="14">
    <source>
        <dbReference type="EMBL" id="ORZ09115.1"/>
    </source>
</evidence>
<evidence type="ECO:0000256" key="9">
    <source>
        <dbReference type="ARBA" id="ARBA00048367"/>
    </source>
</evidence>
<dbReference type="FunFam" id="1.10.510.10:FF:000533">
    <property type="entry name" value="cyclin-dependent kinase 10"/>
    <property type="match status" value="1"/>
</dbReference>
<dbReference type="SUPFAM" id="SSF56112">
    <property type="entry name" value="Protein kinase-like (PK-like)"/>
    <property type="match status" value="1"/>
</dbReference>
<dbReference type="EC" id="2.7.11.22" evidence="2"/>
<comment type="similarity">
    <text evidence="1">Belongs to the protein kinase superfamily. CMGC Ser/Thr protein kinase family. CDC2/CDKX subfamily.</text>
</comment>
<dbReference type="GO" id="GO:0005634">
    <property type="term" value="C:nucleus"/>
    <property type="evidence" value="ECO:0007669"/>
    <property type="project" value="TreeGrafter"/>
</dbReference>
<dbReference type="Pfam" id="PF00069">
    <property type="entry name" value="Pkinase"/>
    <property type="match status" value="1"/>
</dbReference>
<keyword evidence="5 10" id="KW-0547">Nucleotide-binding</keyword>
<dbReference type="STRING" id="64571.A0A1Y2GF75"/>
<dbReference type="Gene3D" id="3.30.200.20">
    <property type="entry name" value="Phosphorylase Kinase, domain 1"/>
    <property type="match status" value="1"/>
</dbReference>
<evidence type="ECO:0000256" key="3">
    <source>
        <dbReference type="ARBA" id="ARBA00022527"/>
    </source>
</evidence>
<keyword evidence="7 10" id="KW-0067">ATP-binding</keyword>
<evidence type="ECO:0000259" key="13">
    <source>
        <dbReference type="PROSITE" id="PS50011"/>
    </source>
</evidence>
<evidence type="ECO:0000256" key="11">
    <source>
        <dbReference type="RuleBase" id="RU000304"/>
    </source>
</evidence>
<dbReference type="GO" id="GO:0005524">
    <property type="term" value="F:ATP binding"/>
    <property type="evidence" value="ECO:0007669"/>
    <property type="project" value="UniProtKB-UniRule"/>
</dbReference>
<dbReference type="OrthoDB" id="1732493at2759"/>
<dbReference type="InterPro" id="IPR050108">
    <property type="entry name" value="CDK"/>
</dbReference>
<dbReference type="InterPro" id="IPR011009">
    <property type="entry name" value="Kinase-like_dom_sf"/>
</dbReference>
<comment type="caution">
    <text evidence="14">The sequence shown here is derived from an EMBL/GenBank/DDBJ whole genome shotgun (WGS) entry which is preliminary data.</text>
</comment>
<dbReference type="InterPro" id="IPR000719">
    <property type="entry name" value="Prot_kinase_dom"/>
</dbReference>
<dbReference type="InterPro" id="IPR017441">
    <property type="entry name" value="Protein_kinase_ATP_BS"/>
</dbReference>